<evidence type="ECO:0000313" key="4">
    <source>
        <dbReference type="Proteomes" id="UP000244867"/>
    </source>
</evidence>
<gene>
    <name evidence="3" type="ORF">C7S10_05390</name>
</gene>
<evidence type="ECO:0000259" key="2">
    <source>
        <dbReference type="Pfam" id="PF04892"/>
    </source>
</evidence>
<organism evidence="3 4">
    <name type="scientific">Nocardioides currus</name>
    <dbReference type="NCBI Taxonomy" id="2133958"/>
    <lineage>
        <taxon>Bacteria</taxon>
        <taxon>Bacillati</taxon>
        <taxon>Actinomycetota</taxon>
        <taxon>Actinomycetes</taxon>
        <taxon>Propionibacteriales</taxon>
        <taxon>Nocardioidaceae</taxon>
        <taxon>Nocardioides</taxon>
    </lineage>
</organism>
<sequence length="140" mass="15363">MWLVRTTWIVRAVLVAYAAAMLLVVAGPWGHALNRLTVRLYVQFRYTWPIAPDWALPEHYGLLLNVLLFVPLGVGLALVTGWRWWQVCLAAAAASTALELLQLVLPRDADPVDVLTNTLGAAVGALVVTACVRRPSRRGP</sequence>
<dbReference type="InterPro" id="IPR006976">
    <property type="entry name" value="VanZ-like"/>
</dbReference>
<dbReference type="Proteomes" id="UP000244867">
    <property type="component" value="Unassembled WGS sequence"/>
</dbReference>
<feature type="domain" description="VanZ-like" evidence="2">
    <location>
        <begin position="19"/>
        <end position="129"/>
    </location>
</feature>
<feature type="transmembrane region" description="Helical" evidence="1">
    <location>
        <begin position="62"/>
        <end position="80"/>
    </location>
</feature>
<evidence type="ECO:0000313" key="3">
    <source>
        <dbReference type="EMBL" id="PUA81516.1"/>
    </source>
</evidence>
<dbReference type="AlphaFoldDB" id="A0A2R7YZR1"/>
<dbReference type="Pfam" id="PF04892">
    <property type="entry name" value="VanZ"/>
    <property type="match status" value="1"/>
</dbReference>
<dbReference type="EMBL" id="PYXZ01000002">
    <property type="protein sequence ID" value="PUA81516.1"/>
    <property type="molecule type" value="Genomic_DNA"/>
</dbReference>
<keyword evidence="1" id="KW-1133">Transmembrane helix</keyword>
<keyword evidence="1" id="KW-0812">Transmembrane</keyword>
<proteinExistence type="predicted"/>
<comment type="caution">
    <text evidence="3">The sequence shown here is derived from an EMBL/GenBank/DDBJ whole genome shotgun (WGS) entry which is preliminary data.</text>
</comment>
<feature type="transmembrane region" description="Helical" evidence="1">
    <location>
        <begin position="12"/>
        <end position="30"/>
    </location>
</feature>
<keyword evidence="4" id="KW-1185">Reference proteome</keyword>
<accession>A0A2R7YZR1</accession>
<reference evidence="3 4" key="1">
    <citation type="submission" date="2018-03" db="EMBL/GenBank/DDBJ databases">
        <authorList>
            <person name="Keele B.F."/>
        </authorList>
    </citation>
    <scope>NUCLEOTIDE SEQUENCE [LARGE SCALE GENOMIC DNA]</scope>
    <source>
        <strain evidence="3 4">IB-3</strain>
    </source>
</reference>
<name>A0A2R7YZR1_9ACTN</name>
<protein>
    <recommendedName>
        <fullName evidence="2">VanZ-like domain-containing protein</fullName>
    </recommendedName>
</protein>
<evidence type="ECO:0000256" key="1">
    <source>
        <dbReference type="SAM" id="Phobius"/>
    </source>
</evidence>
<keyword evidence="1" id="KW-0472">Membrane</keyword>